<evidence type="ECO:0000313" key="2">
    <source>
        <dbReference type="Proteomes" id="UP000796761"/>
    </source>
</evidence>
<name>A0A8K1LUG0_9PASS</name>
<dbReference type="OrthoDB" id="276744at2759"/>
<reference evidence="1" key="1">
    <citation type="submission" date="2019-04" db="EMBL/GenBank/DDBJ databases">
        <title>Genome assembly of Zosterops borbonicus 15179.</title>
        <authorList>
            <person name="Leroy T."/>
            <person name="Anselmetti Y."/>
            <person name="Tilak M.-K."/>
            <person name="Nabholz B."/>
        </authorList>
    </citation>
    <scope>NUCLEOTIDE SEQUENCE</scope>
    <source>
        <strain evidence="1">HGM_15179</strain>
        <tissue evidence="1">Muscle</tissue>
    </source>
</reference>
<accession>A0A8K1LUG0</accession>
<evidence type="ECO:0000313" key="1">
    <source>
        <dbReference type="EMBL" id="TRZ26507.1"/>
    </source>
</evidence>
<keyword evidence="2" id="KW-1185">Reference proteome</keyword>
<gene>
    <name evidence="1" type="ORF">HGM15179_000664</name>
</gene>
<organism evidence="1 2">
    <name type="scientific">Zosterops borbonicus</name>
    <dbReference type="NCBI Taxonomy" id="364589"/>
    <lineage>
        <taxon>Eukaryota</taxon>
        <taxon>Metazoa</taxon>
        <taxon>Chordata</taxon>
        <taxon>Craniata</taxon>
        <taxon>Vertebrata</taxon>
        <taxon>Euteleostomi</taxon>
        <taxon>Archelosauria</taxon>
        <taxon>Archosauria</taxon>
        <taxon>Dinosauria</taxon>
        <taxon>Saurischia</taxon>
        <taxon>Theropoda</taxon>
        <taxon>Coelurosauria</taxon>
        <taxon>Aves</taxon>
        <taxon>Neognathae</taxon>
        <taxon>Neoaves</taxon>
        <taxon>Telluraves</taxon>
        <taxon>Australaves</taxon>
        <taxon>Passeriformes</taxon>
        <taxon>Sylvioidea</taxon>
        <taxon>Zosteropidae</taxon>
        <taxon>Zosterops</taxon>
    </lineage>
</organism>
<comment type="caution">
    <text evidence="1">The sequence shown here is derived from an EMBL/GenBank/DDBJ whole genome shotgun (WGS) entry which is preliminary data.</text>
</comment>
<protein>
    <submittedName>
        <fullName evidence="1">Uncharacterized protein</fullName>
    </submittedName>
</protein>
<sequence>MQLYRLGKSDWKDVQWKRIWECCLTMAEHDLACVQVDKKARGSLACVRNSVVGWTRAVIIPLFSVLLRPRLECCVQFWATHYMKDIEALDHVYKSAVEVGNGLEYKSYKELLRKMGFFSLEKRRVGRDPIAPCNHVKGEYAKVRVNLLSQVIRDNTGQRTSIRARGALDYIL</sequence>
<dbReference type="EMBL" id="SWJQ01000013">
    <property type="protein sequence ID" value="TRZ26507.1"/>
    <property type="molecule type" value="Genomic_DNA"/>
</dbReference>
<proteinExistence type="predicted"/>
<dbReference type="AlphaFoldDB" id="A0A8K1LUG0"/>
<dbReference type="Proteomes" id="UP000796761">
    <property type="component" value="Unassembled WGS sequence"/>
</dbReference>